<dbReference type="AlphaFoldDB" id="W6TD28"/>
<reference evidence="1 2" key="1">
    <citation type="journal article" date="2014" name="Genome Announc.">
        <title>Genome Sequence of Lactobacillus fabifermentans Strain T30PCM01, Isolated from Fermenting Grape Marc.</title>
        <authorList>
            <person name="Treu L."/>
            <person name="Vendramin V."/>
            <person name="Bovo B."/>
            <person name="Giacomini A."/>
            <person name="Corich V."/>
            <person name="Campanaro S."/>
        </authorList>
    </citation>
    <scope>NUCLEOTIDE SEQUENCE [LARGE SCALE GENOMIC DNA]</scope>
    <source>
        <strain evidence="1 2">T30PCM01</strain>
    </source>
</reference>
<evidence type="ECO:0000313" key="2">
    <source>
        <dbReference type="Proteomes" id="UP000019247"/>
    </source>
</evidence>
<organism evidence="1 2">
    <name type="scientific">Lactiplantibacillus fabifermentans T30PCM01</name>
    <dbReference type="NCBI Taxonomy" id="1400520"/>
    <lineage>
        <taxon>Bacteria</taxon>
        <taxon>Bacillati</taxon>
        <taxon>Bacillota</taxon>
        <taxon>Bacilli</taxon>
        <taxon>Lactobacillales</taxon>
        <taxon>Lactobacillaceae</taxon>
        <taxon>Lactiplantibacillus</taxon>
    </lineage>
</organism>
<dbReference type="HOGENOM" id="CLU_3397133_0_0_9"/>
<evidence type="ECO:0000313" key="1">
    <source>
        <dbReference type="EMBL" id="ETY75295.1"/>
    </source>
</evidence>
<sequence length="31" mass="3155">MENCNCQFLVGAAATAAGITADAQRQVTPTT</sequence>
<gene>
    <name evidence="1" type="ORF">LFAB_02810</name>
</gene>
<accession>W6TD28</accession>
<name>W6TD28_9LACO</name>
<protein>
    <submittedName>
        <fullName evidence="1">Uncharacterized protein</fullName>
    </submittedName>
</protein>
<comment type="caution">
    <text evidence="1">The sequence shown here is derived from an EMBL/GenBank/DDBJ whole genome shotgun (WGS) entry which is preliminary data.</text>
</comment>
<proteinExistence type="predicted"/>
<dbReference type="Proteomes" id="UP000019247">
    <property type="component" value="Unassembled WGS sequence"/>
</dbReference>
<dbReference type="EMBL" id="AWWK01000014">
    <property type="protein sequence ID" value="ETY75295.1"/>
    <property type="molecule type" value="Genomic_DNA"/>
</dbReference>